<name>A0A975U4K1_9PROT</name>
<dbReference type="KEGG" id="elio:KO353_01265"/>
<organism evidence="1 2">
    <name type="scientific">Elioraea tepida</name>
    <dbReference type="NCBI Taxonomy" id="2843330"/>
    <lineage>
        <taxon>Bacteria</taxon>
        <taxon>Pseudomonadati</taxon>
        <taxon>Pseudomonadota</taxon>
        <taxon>Alphaproteobacteria</taxon>
        <taxon>Acetobacterales</taxon>
        <taxon>Elioraeaceae</taxon>
        <taxon>Elioraea</taxon>
    </lineage>
</organism>
<protein>
    <submittedName>
        <fullName evidence="1">Ldh family oxidoreductase</fullName>
    </submittedName>
</protein>
<dbReference type="GO" id="GO:0016491">
    <property type="term" value="F:oxidoreductase activity"/>
    <property type="evidence" value="ECO:0007669"/>
    <property type="project" value="InterPro"/>
</dbReference>
<dbReference type="Pfam" id="PF02615">
    <property type="entry name" value="Ldh_2"/>
    <property type="match status" value="1"/>
</dbReference>
<proteinExistence type="predicted"/>
<reference evidence="1" key="1">
    <citation type="submission" date="2021-06" db="EMBL/GenBank/DDBJ databases">
        <title>Elioraea tepida, sp. nov., a moderately thermophilic aerobic anoxygenic phototrophic bacterium isolated from an alkaline siliceous hot spring mat community in Yellowstone National Park, WY, USA.</title>
        <authorList>
            <person name="Saini M.K."/>
            <person name="Yoshida S."/>
            <person name="Sebastian A."/>
            <person name="Hirose S."/>
            <person name="Hara E."/>
            <person name="Tamaki H."/>
            <person name="Soulier N.T."/>
            <person name="Albert I."/>
            <person name="Hanada S."/>
            <person name="Bryant D.A."/>
            <person name="Tank M."/>
        </authorList>
    </citation>
    <scope>NUCLEOTIDE SEQUENCE</scope>
    <source>
        <strain evidence="1">MS-P2</strain>
    </source>
</reference>
<dbReference type="AlphaFoldDB" id="A0A975U4K1"/>
<dbReference type="RefSeq" id="WP_218285978.1">
    <property type="nucleotide sequence ID" value="NZ_CP076448.1"/>
</dbReference>
<evidence type="ECO:0000313" key="1">
    <source>
        <dbReference type="EMBL" id="QXM24921.1"/>
    </source>
</evidence>
<evidence type="ECO:0000313" key="2">
    <source>
        <dbReference type="Proteomes" id="UP000694001"/>
    </source>
</evidence>
<dbReference type="InterPro" id="IPR003767">
    <property type="entry name" value="Malate/L-lactate_DH-like"/>
</dbReference>
<accession>A0A975U4K1</accession>
<sequence length="338" mass="34024">MSTETLPFDAAQALAAAALRAAGAGAEAARHTARMLARADLDGIASHGLTRVPAYASQLRCGKVKGEAVPSVTRPSSATVAVDADDGLAYPAIALGLSWMASLLPAQGVVALGVRNSHHAGAMGLFVEDLARVAGAFALGFTNSPAAIAPAGSGTPLFGTNPVAFACPVPGRDPLVIDLSLSVAARGRIMVAAEKGEPIPEGWAVDAEGRPTTDARAALAGAMLPIGGAKGAALVLAVELLTAALTASHAGFEASSFFDDRGGPPRIGQAFIAIAPGALGASAQAVAERVRAITERILAEPGVRLPGDRRLALRAKHRAEGIPYPAALLATLRRLASA</sequence>
<keyword evidence="2" id="KW-1185">Reference proteome</keyword>
<dbReference type="PANTHER" id="PTHR11091:SF0">
    <property type="entry name" value="MALATE DEHYDROGENASE"/>
    <property type="match status" value="1"/>
</dbReference>
<dbReference type="EMBL" id="CP076448">
    <property type="protein sequence ID" value="QXM24921.1"/>
    <property type="molecule type" value="Genomic_DNA"/>
</dbReference>
<gene>
    <name evidence="1" type="ORF">KO353_01265</name>
</gene>
<dbReference type="Proteomes" id="UP000694001">
    <property type="component" value="Chromosome"/>
</dbReference>
<dbReference type="PANTHER" id="PTHR11091">
    <property type="entry name" value="OXIDOREDUCTASE-RELATED"/>
    <property type="match status" value="1"/>
</dbReference>